<reference evidence="1 2" key="1">
    <citation type="submission" date="2023-12" db="EMBL/GenBank/DDBJ databases">
        <title>the genome sequence of Hyalangium sp. s54d21.</title>
        <authorList>
            <person name="Zhang X."/>
        </authorList>
    </citation>
    <scope>NUCLEOTIDE SEQUENCE [LARGE SCALE GENOMIC DNA]</scope>
    <source>
        <strain evidence="2">s54d21</strain>
    </source>
</reference>
<name>A0ABU5HEU7_9BACT</name>
<evidence type="ECO:0000313" key="2">
    <source>
        <dbReference type="Proteomes" id="UP001291309"/>
    </source>
</evidence>
<dbReference type="RefSeq" id="WP_321550039.1">
    <property type="nucleotide sequence ID" value="NZ_JAXIVS010000014.1"/>
</dbReference>
<proteinExistence type="predicted"/>
<dbReference type="Proteomes" id="UP001291309">
    <property type="component" value="Unassembled WGS sequence"/>
</dbReference>
<comment type="caution">
    <text evidence="1">The sequence shown here is derived from an EMBL/GenBank/DDBJ whole genome shotgun (WGS) entry which is preliminary data.</text>
</comment>
<accession>A0ABU5HEU7</accession>
<organism evidence="1 2">
    <name type="scientific">Hyalangium rubrum</name>
    <dbReference type="NCBI Taxonomy" id="3103134"/>
    <lineage>
        <taxon>Bacteria</taxon>
        <taxon>Pseudomonadati</taxon>
        <taxon>Myxococcota</taxon>
        <taxon>Myxococcia</taxon>
        <taxon>Myxococcales</taxon>
        <taxon>Cystobacterineae</taxon>
        <taxon>Archangiaceae</taxon>
        <taxon>Hyalangium</taxon>
    </lineage>
</organism>
<protein>
    <submittedName>
        <fullName evidence="1">Uncharacterized protein</fullName>
    </submittedName>
</protein>
<evidence type="ECO:0000313" key="1">
    <source>
        <dbReference type="EMBL" id="MDY7231327.1"/>
    </source>
</evidence>
<dbReference type="EMBL" id="JAXIVS010000014">
    <property type="protein sequence ID" value="MDY7231327.1"/>
    <property type="molecule type" value="Genomic_DNA"/>
</dbReference>
<keyword evidence="2" id="KW-1185">Reference proteome</keyword>
<gene>
    <name evidence="1" type="ORF">SYV04_33360</name>
</gene>
<sequence>MSEQRFQAVLFDPAQHFEQLKSWYQGRNEVLTLDLLPQTGCVVPGKAAAFVYRTDSSVAWLEGIIAAPGLEKVERSLAVDAVVMGCVHEAKRLGFKMLVGYTTLEAVVKRGERLGFNLVSGGFSLMAYPLGGAEK</sequence>